<dbReference type="FunFam" id="3.40.190.290:FF:000001">
    <property type="entry name" value="Transcriptional regulator, LysR family"/>
    <property type="match status" value="1"/>
</dbReference>
<dbReference type="PROSITE" id="PS50931">
    <property type="entry name" value="HTH_LYSR"/>
    <property type="match status" value="1"/>
</dbReference>
<name>A0A091AXH4_9GAMM</name>
<dbReference type="GO" id="GO:0043565">
    <property type="term" value="F:sequence-specific DNA binding"/>
    <property type="evidence" value="ECO:0007669"/>
    <property type="project" value="TreeGrafter"/>
</dbReference>
<dbReference type="GO" id="GO:0003700">
    <property type="term" value="F:DNA-binding transcription factor activity"/>
    <property type="evidence" value="ECO:0007669"/>
    <property type="project" value="InterPro"/>
</dbReference>
<evidence type="ECO:0000256" key="2">
    <source>
        <dbReference type="ARBA" id="ARBA00023015"/>
    </source>
</evidence>
<proteinExistence type="inferred from homology"/>
<sequence>MTAMQVFVEVADRGSLTAAAESLAMSRAMATRYLGELETWLGARLLHRTTRRLSLTPAGEAALARCRTLLELGDDLRAVSAAPDAAPHGRIRITCSTSFGLSQMAAAVADYVARHAGTAVDMLLLDRSVNLVEERIDLAIRISPALDPGLIARQLSVCRSVLCATPAYLQKRGRPEQPDDLIAHSCLTHHYVGRQLWALEREGVTTSVAVDGPISANDATALMQAVRAHAGIAMLPTYLVAPHLASGELAIVLPDHRVATMGIYGVYTSRRQMPLIVRSFLDFLAERFGEAPAWDRDLGKTAR</sequence>
<dbReference type="STRING" id="1121015.GCA_000420545_01856"/>
<dbReference type="FunFam" id="1.10.10.10:FF:000001">
    <property type="entry name" value="LysR family transcriptional regulator"/>
    <property type="match status" value="1"/>
</dbReference>
<comment type="caution">
    <text evidence="6">The sequence shown here is derived from an EMBL/GenBank/DDBJ whole genome shotgun (WGS) entry which is preliminary data.</text>
</comment>
<dbReference type="InterPro" id="IPR036390">
    <property type="entry name" value="WH_DNA-bd_sf"/>
</dbReference>
<evidence type="ECO:0000256" key="1">
    <source>
        <dbReference type="ARBA" id="ARBA00009437"/>
    </source>
</evidence>
<keyword evidence="7" id="KW-1185">Reference proteome</keyword>
<dbReference type="Gene3D" id="1.10.10.10">
    <property type="entry name" value="Winged helix-like DNA-binding domain superfamily/Winged helix DNA-binding domain"/>
    <property type="match status" value="1"/>
</dbReference>
<evidence type="ECO:0000313" key="6">
    <source>
        <dbReference type="EMBL" id="KFN44161.1"/>
    </source>
</evidence>
<dbReference type="Gene3D" id="3.40.190.290">
    <property type="match status" value="1"/>
</dbReference>
<dbReference type="EMBL" id="AVCI01000003">
    <property type="protein sequence ID" value="KFN44161.1"/>
    <property type="molecule type" value="Genomic_DNA"/>
</dbReference>
<keyword evidence="4" id="KW-0804">Transcription</keyword>
<keyword evidence="3" id="KW-0238">DNA-binding</keyword>
<accession>A0A091AXH4</accession>
<dbReference type="AlphaFoldDB" id="A0A091AXH4"/>
<evidence type="ECO:0000256" key="3">
    <source>
        <dbReference type="ARBA" id="ARBA00023125"/>
    </source>
</evidence>
<dbReference type="PANTHER" id="PTHR30537:SF35">
    <property type="entry name" value="TRANSCRIPTIONAL REGULATORY PROTEIN"/>
    <property type="match status" value="1"/>
</dbReference>
<dbReference type="InterPro" id="IPR036388">
    <property type="entry name" value="WH-like_DNA-bd_sf"/>
</dbReference>
<feature type="domain" description="HTH lysR-type" evidence="5">
    <location>
        <begin position="1"/>
        <end position="56"/>
    </location>
</feature>
<dbReference type="Proteomes" id="UP000029385">
    <property type="component" value="Unassembled WGS sequence"/>
</dbReference>
<reference evidence="6 7" key="1">
    <citation type="submission" date="2013-09" db="EMBL/GenBank/DDBJ databases">
        <title>Genome sequencing of Arenimonas oryziterrae.</title>
        <authorList>
            <person name="Chen F."/>
            <person name="Wang G."/>
        </authorList>
    </citation>
    <scope>NUCLEOTIDE SEQUENCE [LARGE SCALE GENOMIC DNA]</scope>
    <source>
        <strain evidence="6 7">YC6267</strain>
    </source>
</reference>
<dbReference type="InterPro" id="IPR058163">
    <property type="entry name" value="LysR-type_TF_proteobact-type"/>
</dbReference>
<dbReference type="CDD" id="cd08422">
    <property type="entry name" value="PBP2_CrgA_like"/>
    <property type="match status" value="1"/>
</dbReference>
<protein>
    <recommendedName>
        <fullName evidence="5">HTH lysR-type domain-containing protein</fullName>
    </recommendedName>
</protein>
<evidence type="ECO:0000313" key="7">
    <source>
        <dbReference type="Proteomes" id="UP000029385"/>
    </source>
</evidence>
<dbReference type="PATRIC" id="fig|1121015.4.peg.893"/>
<gene>
    <name evidence="6" type="ORF">N789_07020</name>
</gene>
<evidence type="ECO:0000256" key="4">
    <source>
        <dbReference type="ARBA" id="ARBA00023163"/>
    </source>
</evidence>
<dbReference type="Pfam" id="PF03466">
    <property type="entry name" value="LysR_substrate"/>
    <property type="match status" value="1"/>
</dbReference>
<comment type="similarity">
    <text evidence="1">Belongs to the LysR transcriptional regulatory family.</text>
</comment>
<dbReference type="InterPro" id="IPR000847">
    <property type="entry name" value="LysR_HTH_N"/>
</dbReference>
<organism evidence="6 7">
    <name type="scientific">Arenimonas oryziterrae DSM 21050 = YC6267</name>
    <dbReference type="NCBI Taxonomy" id="1121015"/>
    <lineage>
        <taxon>Bacteria</taxon>
        <taxon>Pseudomonadati</taxon>
        <taxon>Pseudomonadota</taxon>
        <taxon>Gammaproteobacteria</taxon>
        <taxon>Lysobacterales</taxon>
        <taxon>Lysobacteraceae</taxon>
        <taxon>Arenimonas</taxon>
    </lineage>
</organism>
<dbReference type="Pfam" id="PF00126">
    <property type="entry name" value="HTH_1"/>
    <property type="match status" value="1"/>
</dbReference>
<dbReference type="PANTHER" id="PTHR30537">
    <property type="entry name" value="HTH-TYPE TRANSCRIPTIONAL REGULATOR"/>
    <property type="match status" value="1"/>
</dbReference>
<dbReference type="SUPFAM" id="SSF53850">
    <property type="entry name" value="Periplasmic binding protein-like II"/>
    <property type="match status" value="1"/>
</dbReference>
<dbReference type="GO" id="GO:0006351">
    <property type="term" value="P:DNA-templated transcription"/>
    <property type="evidence" value="ECO:0007669"/>
    <property type="project" value="TreeGrafter"/>
</dbReference>
<dbReference type="InterPro" id="IPR005119">
    <property type="entry name" value="LysR_subst-bd"/>
</dbReference>
<dbReference type="eggNOG" id="COG0583">
    <property type="taxonomic scope" value="Bacteria"/>
</dbReference>
<keyword evidence="2" id="KW-0805">Transcription regulation</keyword>
<dbReference type="SUPFAM" id="SSF46785">
    <property type="entry name" value="Winged helix' DNA-binding domain"/>
    <property type="match status" value="1"/>
</dbReference>
<evidence type="ECO:0000259" key="5">
    <source>
        <dbReference type="PROSITE" id="PS50931"/>
    </source>
</evidence>